<evidence type="ECO:0000313" key="1">
    <source>
        <dbReference type="EMBL" id="PKU64169.1"/>
    </source>
</evidence>
<reference evidence="1 2" key="2">
    <citation type="journal article" date="2017" name="Nature">
        <title>The Apostasia genome and the evolution of orchids.</title>
        <authorList>
            <person name="Zhang G.Q."/>
            <person name="Liu K.W."/>
            <person name="Li Z."/>
            <person name="Lohaus R."/>
            <person name="Hsiao Y.Y."/>
            <person name="Niu S.C."/>
            <person name="Wang J.Y."/>
            <person name="Lin Y.C."/>
            <person name="Xu Q."/>
            <person name="Chen L.J."/>
            <person name="Yoshida K."/>
            <person name="Fujiwara S."/>
            <person name="Wang Z.W."/>
            <person name="Zhang Y.Q."/>
            <person name="Mitsuda N."/>
            <person name="Wang M."/>
            <person name="Liu G.H."/>
            <person name="Pecoraro L."/>
            <person name="Huang H.X."/>
            <person name="Xiao X.J."/>
            <person name="Lin M."/>
            <person name="Wu X.Y."/>
            <person name="Wu W.L."/>
            <person name="Chen Y.Y."/>
            <person name="Chang S.B."/>
            <person name="Sakamoto S."/>
            <person name="Ohme-Takagi M."/>
            <person name="Yagi M."/>
            <person name="Zeng S.J."/>
            <person name="Shen C.Y."/>
            <person name="Yeh C.M."/>
            <person name="Luo Y.B."/>
            <person name="Tsai W.C."/>
            <person name="Van de Peer Y."/>
            <person name="Liu Z.J."/>
        </authorList>
    </citation>
    <scope>NUCLEOTIDE SEQUENCE [LARGE SCALE GENOMIC DNA]</scope>
    <source>
        <tissue evidence="1">The whole plant</tissue>
    </source>
</reference>
<sequence length="87" mass="9717">MPPIEYVERCEGLGHERRGVEFERKGVEFERRGLDYDRRGVEFERRCAEFDQGVLNLKGEGGLVMKGFGTSGEGMIGISSGNHPLGQ</sequence>
<evidence type="ECO:0000313" key="2">
    <source>
        <dbReference type="Proteomes" id="UP000233837"/>
    </source>
</evidence>
<name>A0A2I0VL79_9ASPA</name>
<proteinExistence type="predicted"/>
<protein>
    <submittedName>
        <fullName evidence="1">Uncharacterized protein</fullName>
    </submittedName>
</protein>
<dbReference type="AlphaFoldDB" id="A0A2I0VL79"/>
<accession>A0A2I0VL79</accession>
<reference evidence="1 2" key="1">
    <citation type="journal article" date="2016" name="Sci. Rep.">
        <title>The Dendrobium catenatum Lindl. genome sequence provides insights into polysaccharide synthase, floral development and adaptive evolution.</title>
        <authorList>
            <person name="Zhang G.Q."/>
            <person name="Xu Q."/>
            <person name="Bian C."/>
            <person name="Tsai W.C."/>
            <person name="Yeh C.M."/>
            <person name="Liu K.W."/>
            <person name="Yoshida K."/>
            <person name="Zhang L.S."/>
            <person name="Chang S.B."/>
            <person name="Chen F."/>
            <person name="Shi Y."/>
            <person name="Su Y.Y."/>
            <person name="Zhang Y.Q."/>
            <person name="Chen L.J."/>
            <person name="Yin Y."/>
            <person name="Lin M."/>
            <person name="Huang H."/>
            <person name="Deng H."/>
            <person name="Wang Z.W."/>
            <person name="Zhu S.L."/>
            <person name="Zhao X."/>
            <person name="Deng C."/>
            <person name="Niu S.C."/>
            <person name="Huang J."/>
            <person name="Wang M."/>
            <person name="Liu G.H."/>
            <person name="Yang H.J."/>
            <person name="Xiao X.J."/>
            <person name="Hsiao Y.Y."/>
            <person name="Wu W.L."/>
            <person name="Chen Y.Y."/>
            <person name="Mitsuda N."/>
            <person name="Ohme-Takagi M."/>
            <person name="Luo Y.B."/>
            <person name="Van de Peer Y."/>
            <person name="Liu Z.J."/>
        </authorList>
    </citation>
    <scope>NUCLEOTIDE SEQUENCE [LARGE SCALE GENOMIC DNA]</scope>
    <source>
        <tissue evidence="1">The whole plant</tissue>
    </source>
</reference>
<organism evidence="1 2">
    <name type="scientific">Dendrobium catenatum</name>
    <dbReference type="NCBI Taxonomy" id="906689"/>
    <lineage>
        <taxon>Eukaryota</taxon>
        <taxon>Viridiplantae</taxon>
        <taxon>Streptophyta</taxon>
        <taxon>Embryophyta</taxon>
        <taxon>Tracheophyta</taxon>
        <taxon>Spermatophyta</taxon>
        <taxon>Magnoliopsida</taxon>
        <taxon>Liliopsida</taxon>
        <taxon>Asparagales</taxon>
        <taxon>Orchidaceae</taxon>
        <taxon>Epidendroideae</taxon>
        <taxon>Malaxideae</taxon>
        <taxon>Dendrobiinae</taxon>
        <taxon>Dendrobium</taxon>
    </lineage>
</organism>
<gene>
    <name evidence="1" type="ORF">MA16_Dca005092</name>
</gene>
<dbReference type="EMBL" id="KZ503429">
    <property type="protein sequence ID" value="PKU64169.1"/>
    <property type="molecule type" value="Genomic_DNA"/>
</dbReference>
<keyword evidence="2" id="KW-1185">Reference proteome</keyword>
<dbReference type="Proteomes" id="UP000233837">
    <property type="component" value="Unassembled WGS sequence"/>
</dbReference>